<dbReference type="EMBL" id="JARQZJ010000005">
    <property type="protein sequence ID" value="KAK9871278.1"/>
    <property type="molecule type" value="Genomic_DNA"/>
</dbReference>
<proteinExistence type="predicted"/>
<gene>
    <name evidence="2" type="ORF">WA026_011548</name>
</gene>
<evidence type="ECO:0000313" key="3">
    <source>
        <dbReference type="Proteomes" id="UP001431783"/>
    </source>
</evidence>
<feature type="compositionally biased region" description="Low complexity" evidence="1">
    <location>
        <begin position="49"/>
        <end position="61"/>
    </location>
</feature>
<evidence type="ECO:0000313" key="2">
    <source>
        <dbReference type="EMBL" id="KAK9871278.1"/>
    </source>
</evidence>
<evidence type="ECO:0000256" key="1">
    <source>
        <dbReference type="SAM" id="MobiDB-lite"/>
    </source>
</evidence>
<dbReference type="AlphaFoldDB" id="A0AAW1TS58"/>
<name>A0AAW1TS58_9CUCU</name>
<dbReference type="Proteomes" id="UP001431783">
    <property type="component" value="Unassembled WGS sequence"/>
</dbReference>
<organism evidence="2 3">
    <name type="scientific">Henosepilachna vigintioctopunctata</name>
    <dbReference type="NCBI Taxonomy" id="420089"/>
    <lineage>
        <taxon>Eukaryota</taxon>
        <taxon>Metazoa</taxon>
        <taxon>Ecdysozoa</taxon>
        <taxon>Arthropoda</taxon>
        <taxon>Hexapoda</taxon>
        <taxon>Insecta</taxon>
        <taxon>Pterygota</taxon>
        <taxon>Neoptera</taxon>
        <taxon>Endopterygota</taxon>
        <taxon>Coleoptera</taxon>
        <taxon>Polyphaga</taxon>
        <taxon>Cucujiformia</taxon>
        <taxon>Coccinelloidea</taxon>
        <taxon>Coccinellidae</taxon>
        <taxon>Epilachninae</taxon>
        <taxon>Epilachnini</taxon>
        <taxon>Henosepilachna</taxon>
    </lineage>
</organism>
<accession>A0AAW1TS58</accession>
<protein>
    <submittedName>
        <fullName evidence="2">Uncharacterized protein</fullName>
    </submittedName>
</protein>
<comment type="caution">
    <text evidence="2">The sequence shown here is derived from an EMBL/GenBank/DDBJ whole genome shotgun (WGS) entry which is preliminary data.</text>
</comment>
<feature type="region of interest" description="Disordered" evidence="1">
    <location>
        <begin position="1"/>
        <end position="61"/>
    </location>
</feature>
<keyword evidence="3" id="KW-1185">Reference proteome</keyword>
<sequence length="85" mass="9191">MTHRIDTNQKGRQRRPRGAGVGGGPPPKQFPYRQMGLRSQIRSDSSDRGQQGPQSGLGLLGDSRVATNIRVFFSTRIGSALPDTG</sequence>
<reference evidence="2 3" key="1">
    <citation type="submission" date="2023-03" db="EMBL/GenBank/DDBJ databases">
        <title>Genome insight into feeding habits of ladybird beetles.</title>
        <authorList>
            <person name="Li H.-S."/>
            <person name="Huang Y.-H."/>
            <person name="Pang H."/>
        </authorList>
    </citation>
    <scope>NUCLEOTIDE SEQUENCE [LARGE SCALE GENOMIC DNA]</scope>
    <source>
        <strain evidence="2">SYSU_2023b</strain>
        <tissue evidence="2">Whole body</tissue>
    </source>
</reference>